<dbReference type="CDD" id="cd04301">
    <property type="entry name" value="NAT_SF"/>
    <property type="match status" value="1"/>
</dbReference>
<dbReference type="Pfam" id="PF00583">
    <property type="entry name" value="Acetyltransf_1"/>
    <property type="match status" value="1"/>
</dbReference>
<keyword evidence="2" id="KW-0012">Acyltransferase</keyword>
<dbReference type="EMBL" id="FPLD01000034">
    <property type="protein sequence ID" value="SGY88995.1"/>
    <property type="molecule type" value="Genomic_DNA"/>
</dbReference>
<dbReference type="Gene3D" id="3.40.630.30">
    <property type="match status" value="1"/>
</dbReference>
<evidence type="ECO:0000256" key="2">
    <source>
        <dbReference type="ARBA" id="ARBA00023315"/>
    </source>
</evidence>
<evidence type="ECO:0000256" key="1">
    <source>
        <dbReference type="ARBA" id="ARBA00022679"/>
    </source>
</evidence>
<feature type="domain" description="N-acetyltransferase" evidence="3">
    <location>
        <begin position="3"/>
        <end position="152"/>
    </location>
</feature>
<gene>
    <name evidence="4" type="ORF">NVI5450_0937</name>
</gene>
<evidence type="ECO:0000259" key="3">
    <source>
        <dbReference type="PROSITE" id="PS51186"/>
    </source>
</evidence>
<reference evidence="4 5" key="1">
    <citation type="submission" date="2016-11" db="EMBL/GenBank/DDBJ databases">
        <authorList>
            <person name="Jaros S."/>
            <person name="Januszkiewicz K."/>
            <person name="Wedrychowicz H."/>
        </authorList>
    </citation>
    <scope>NUCLEOTIDE SEQUENCE [LARGE SCALE GENOMIC DNA]</scope>
    <source>
        <strain evidence="4">NVI 5450</strain>
    </source>
</reference>
<name>A0A1L0AZ61_9GAMM</name>
<dbReference type="OrthoDB" id="9803233at2"/>
<dbReference type="AlphaFoldDB" id="A0A1L0AZ61"/>
<protein>
    <recommendedName>
        <fullName evidence="3">N-acetyltransferase domain-containing protein</fullName>
    </recommendedName>
</protein>
<proteinExistence type="predicted"/>
<dbReference type="RefSeq" id="WP_075518021.1">
    <property type="nucleotide sequence ID" value="NZ_FPLD01000034.1"/>
</dbReference>
<evidence type="ECO:0000313" key="5">
    <source>
        <dbReference type="Proteomes" id="UP000183794"/>
    </source>
</evidence>
<dbReference type="GO" id="GO:0016747">
    <property type="term" value="F:acyltransferase activity, transferring groups other than amino-acyl groups"/>
    <property type="evidence" value="ECO:0007669"/>
    <property type="project" value="InterPro"/>
</dbReference>
<dbReference type="InterPro" id="IPR016181">
    <property type="entry name" value="Acyl_CoA_acyltransferase"/>
</dbReference>
<dbReference type="PANTHER" id="PTHR43877:SF5">
    <property type="entry name" value="BLL8307 PROTEIN"/>
    <property type="match status" value="1"/>
</dbReference>
<dbReference type="SUPFAM" id="SSF55729">
    <property type="entry name" value="Acyl-CoA N-acyltransferases (Nat)"/>
    <property type="match status" value="1"/>
</dbReference>
<organism evidence="4 5">
    <name type="scientific">Moritella viscosa</name>
    <dbReference type="NCBI Taxonomy" id="80854"/>
    <lineage>
        <taxon>Bacteria</taxon>
        <taxon>Pseudomonadati</taxon>
        <taxon>Pseudomonadota</taxon>
        <taxon>Gammaproteobacteria</taxon>
        <taxon>Alteromonadales</taxon>
        <taxon>Moritellaceae</taxon>
        <taxon>Moritella</taxon>
    </lineage>
</organism>
<keyword evidence="1" id="KW-0808">Transferase</keyword>
<sequence length="152" mass="17008">MEIRIDDLKGKEVALLLQEHHEDMLEHTPAESVHALDLTGLKVPEVTFWSAWIDGELAGCGAMKVIGAGHVEIKSMRTDRSYLRQGVARKLLTHILVTAKNQGITTVSLETGTPDSFIPAQKLYRDFGFNECAPFADYREDPYSLYMTEELG</sequence>
<accession>A0A1L0AZ61</accession>
<evidence type="ECO:0000313" key="4">
    <source>
        <dbReference type="EMBL" id="SGY88995.1"/>
    </source>
</evidence>
<dbReference type="Proteomes" id="UP000183794">
    <property type="component" value="Unassembled WGS sequence"/>
</dbReference>
<dbReference type="PROSITE" id="PS51186">
    <property type="entry name" value="GNAT"/>
    <property type="match status" value="1"/>
</dbReference>
<dbReference type="PANTHER" id="PTHR43877">
    <property type="entry name" value="AMINOALKYLPHOSPHONATE N-ACETYLTRANSFERASE-RELATED-RELATED"/>
    <property type="match status" value="1"/>
</dbReference>
<dbReference type="InterPro" id="IPR000182">
    <property type="entry name" value="GNAT_dom"/>
</dbReference>
<dbReference type="InterPro" id="IPR050832">
    <property type="entry name" value="Bact_Acetyltransf"/>
</dbReference>